<dbReference type="Proteomes" id="UP000887013">
    <property type="component" value="Unassembled WGS sequence"/>
</dbReference>
<comment type="caution">
    <text evidence="2">The sequence shown here is derived from an EMBL/GenBank/DDBJ whole genome shotgun (WGS) entry which is preliminary data.</text>
</comment>
<evidence type="ECO:0000256" key="1">
    <source>
        <dbReference type="SAM" id="MobiDB-lite"/>
    </source>
</evidence>
<gene>
    <name evidence="2" type="ORF">NPIL_285921</name>
</gene>
<keyword evidence="3" id="KW-1185">Reference proteome</keyword>
<dbReference type="EMBL" id="BMAW01016802">
    <property type="protein sequence ID" value="GFT50900.1"/>
    <property type="molecule type" value="Genomic_DNA"/>
</dbReference>
<protein>
    <submittedName>
        <fullName evidence="2">Uncharacterized protein</fullName>
    </submittedName>
</protein>
<name>A0A8X6TUB9_NEPPI</name>
<feature type="region of interest" description="Disordered" evidence="1">
    <location>
        <begin position="1"/>
        <end position="22"/>
    </location>
</feature>
<proteinExistence type="predicted"/>
<accession>A0A8X6TUB9</accession>
<organism evidence="2 3">
    <name type="scientific">Nephila pilipes</name>
    <name type="common">Giant wood spider</name>
    <name type="synonym">Nephila maculata</name>
    <dbReference type="NCBI Taxonomy" id="299642"/>
    <lineage>
        <taxon>Eukaryota</taxon>
        <taxon>Metazoa</taxon>
        <taxon>Ecdysozoa</taxon>
        <taxon>Arthropoda</taxon>
        <taxon>Chelicerata</taxon>
        <taxon>Arachnida</taxon>
        <taxon>Araneae</taxon>
        <taxon>Araneomorphae</taxon>
        <taxon>Entelegynae</taxon>
        <taxon>Araneoidea</taxon>
        <taxon>Nephilidae</taxon>
        <taxon>Nephila</taxon>
    </lineage>
</organism>
<sequence length="51" mass="5947">MSSRPALKFRPKLRTEQSSHSRHKCLPQWLSMMSQLGHGRSDIVEELVWPS</sequence>
<reference evidence="2" key="1">
    <citation type="submission" date="2020-08" db="EMBL/GenBank/DDBJ databases">
        <title>Multicomponent nature underlies the extraordinary mechanical properties of spider dragline silk.</title>
        <authorList>
            <person name="Kono N."/>
            <person name="Nakamura H."/>
            <person name="Mori M."/>
            <person name="Yoshida Y."/>
            <person name="Ohtoshi R."/>
            <person name="Malay A.D."/>
            <person name="Moran D.A.P."/>
            <person name="Tomita M."/>
            <person name="Numata K."/>
            <person name="Arakawa K."/>
        </authorList>
    </citation>
    <scope>NUCLEOTIDE SEQUENCE</scope>
</reference>
<feature type="non-terminal residue" evidence="2">
    <location>
        <position position="51"/>
    </location>
</feature>
<evidence type="ECO:0000313" key="2">
    <source>
        <dbReference type="EMBL" id="GFT50900.1"/>
    </source>
</evidence>
<evidence type="ECO:0000313" key="3">
    <source>
        <dbReference type="Proteomes" id="UP000887013"/>
    </source>
</evidence>
<dbReference type="AlphaFoldDB" id="A0A8X6TUB9"/>